<comment type="caution">
    <text evidence="1">The sequence shown here is derived from an EMBL/GenBank/DDBJ whole genome shotgun (WGS) entry which is preliminary data.</text>
</comment>
<protein>
    <submittedName>
        <fullName evidence="1">Uncharacterized protein</fullName>
    </submittedName>
</protein>
<accession>A0ABR3VBT4</accession>
<proteinExistence type="predicted"/>
<keyword evidence="2" id="KW-1185">Reference proteome</keyword>
<gene>
    <name evidence="1" type="ORF">VTK73DRAFT_4071</name>
</gene>
<reference evidence="1 2" key="1">
    <citation type="journal article" date="2024" name="Commun. Biol.">
        <title>Comparative genomic analysis of thermophilic fungi reveals convergent evolutionary adaptations and gene losses.</title>
        <authorList>
            <person name="Steindorff A.S."/>
            <person name="Aguilar-Pontes M.V."/>
            <person name="Robinson A.J."/>
            <person name="Andreopoulos B."/>
            <person name="LaButti K."/>
            <person name="Kuo A."/>
            <person name="Mondo S."/>
            <person name="Riley R."/>
            <person name="Otillar R."/>
            <person name="Haridas S."/>
            <person name="Lipzen A."/>
            <person name="Grimwood J."/>
            <person name="Schmutz J."/>
            <person name="Clum A."/>
            <person name="Reid I.D."/>
            <person name="Moisan M.C."/>
            <person name="Butler G."/>
            <person name="Nguyen T.T.M."/>
            <person name="Dewar K."/>
            <person name="Conant G."/>
            <person name="Drula E."/>
            <person name="Henrissat B."/>
            <person name="Hansel C."/>
            <person name="Singer S."/>
            <person name="Hutchinson M.I."/>
            <person name="de Vries R.P."/>
            <person name="Natvig D.O."/>
            <person name="Powell A.J."/>
            <person name="Tsang A."/>
            <person name="Grigoriev I.V."/>
        </authorList>
    </citation>
    <scope>NUCLEOTIDE SEQUENCE [LARGE SCALE GENOMIC DNA]</scope>
    <source>
        <strain evidence="1 2">ATCC 24622</strain>
    </source>
</reference>
<dbReference type="EMBL" id="JAZHXJ010002355">
    <property type="protein sequence ID" value="KAL1839309.1"/>
    <property type="molecule type" value="Genomic_DNA"/>
</dbReference>
<evidence type="ECO:0000313" key="1">
    <source>
        <dbReference type="EMBL" id="KAL1839309.1"/>
    </source>
</evidence>
<name>A0ABR3VBT4_9PEZI</name>
<organism evidence="1 2">
    <name type="scientific">Phialemonium thermophilum</name>
    <dbReference type="NCBI Taxonomy" id="223376"/>
    <lineage>
        <taxon>Eukaryota</taxon>
        <taxon>Fungi</taxon>
        <taxon>Dikarya</taxon>
        <taxon>Ascomycota</taxon>
        <taxon>Pezizomycotina</taxon>
        <taxon>Sordariomycetes</taxon>
        <taxon>Sordariomycetidae</taxon>
        <taxon>Cephalothecales</taxon>
        <taxon>Cephalothecaceae</taxon>
        <taxon>Phialemonium</taxon>
    </lineage>
</organism>
<dbReference type="Proteomes" id="UP001586593">
    <property type="component" value="Unassembled WGS sequence"/>
</dbReference>
<evidence type="ECO:0000313" key="2">
    <source>
        <dbReference type="Proteomes" id="UP001586593"/>
    </source>
</evidence>
<sequence>MAWRLAMAVDGSVCRGLKRVRQCQWGTRGSNTTVYRAVCRVLWPWSPGWEDRWTLTRRERKKRYFCPSITSPLTPRFFGGARTARYKLRRSLLSDVGEVGTCQVMNVTCCREGPWWGNKDLYSVVYLIMYSGELGLAWPTILGRRPKERERPDWGHAKQEGT</sequence>